<dbReference type="InterPro" id="IPR029455">
    <property type="entry name" value="GHL15"/>
</dbReference>
<protein>
    <recommendedName>
        <fullName evidence="4">Glycosyl hydrolase-like family 15 (GHL15) protein</fullName>
    </recommendedName>
</protein>
<dbReference type="Pfam" id="PF14885">
    <property type="entry name" value="GHL15"/>
    <property type="match status" value="1"/>
</dbReference>
<feature type="compositionally biased region" description="Pro residues" evidence="1">
    <location>
        <begin position="480"/>
        <end position="491"/>
    </location>
</feature>
<keyword evidence="3" id="KW-1185">Reference proteome</keyword>
<proteinExistence type="predicted"/>
<name>A0ABN0TWE8_9PSEU</name>
<organism evidence="2 3">
    <name type="scientific">Saccharothrix mutabilis subsp. mutabilis</name>
    <dbReference type="NCBI Taxonomy" id="66855"/>
    <lineage>
        <taxon>Bacteria</taxon>
        <taxon>Bacillati</taxon>
        <taxon>Actinomycetota</taxon>
        <taxon>Actinomycetes</taxon>
        <taxon>Pseudonocardiales</taxon>
        <taxon>Pseudonocardiaceae</taxon>
        <taxon>Saccharothrix</taxon>
    </lineage>
</organism>
<dbReference type="RefSeq" id="WP_343934716.1">
    <property type="nucleotide sequence ID" value="NZ_BAAABU010000006.1"/>
</dbReference>
<gene>
    <name evidence="2" type="ORF">GCM10010492_33180</name>
</gene>
<evidence type="ECO:0000313" key="2">
    <source>
        <dbReference type="EMBL" id="GAA0231880.1"/>
    </source>
</evidence>
<accession>A0ABN0TWE8</accession>
<feature type="compositionally biased region" description="Low complexity" evidence="1">
    <location>
        <begin position="432"/>
        <end position="479"/>
    </location>
</feature>
<evidence type="ECO:0008006" key="4">
    <source>
        <dbReference type="Google" id="ProtNLM"/>
    </source>
</evidence>
<reference evidence="2 3" key="1">
    <citation type="journal article" date="2019" name="Int. J. Syst. Evol. Microbiol.">
        <title>The Global Catalogue of Microorganisms (GCM) 10K type strain sequencing project: providing services to taxonomists for standard genome sequencing and annotation.</title>
        <authorList>
            <consortium name="The Broad Institute Genomics Platform"/>
            <consortium name="The Broad Institute Genome Sequencing Center for Infectious Disease"/>
            <person name="Wu L."/>
            <person name="Ma J."/>
        </authorList>
    </citation>
    <scope>NUCLEOTIDE SEQUENCE [LARGE SCALE GENOMIC DNA]</scope>
    <source>
        <strain evidence="2 3">JCM 3380</strain>
    </source>
</reference>
<dbReference type="EMBL" id="BAAABU010000006">
    <property type="protein sequence ID" value="GAA0231880.1"/>
    <property type="molecule type" value="Genomic_DNA"/>
</dbReference>
<evidence type="ECO:0000313" key="3">
    <source>
        <dbReference type="Proteomes" id="UP001500416"/>
    </source>
</evidence>
<comment type="caution">
    <text evidence="2">The sequence shown here is derived from an EMBL/GenBank/DDBJ whole genome shotgun (WGS) entry which is preliminary data.</text>
</comment>
<sequence>MPKEPLISRRRWRVAVRAGLAAVVLAGSVWLPGYAGQWLAEPEGEPTPLPADPQPLAPPPKPLAPCAWWYGIGEPPTYADLKFAAQHYDLVVLNATETAAMRRLRKLNPKIKILVYKDFSSTRNYPGAVDGGKDAAYLPSGVGYIAAQKNHPEWFAVDTADRHIEWKGYPLHWQMTVWTESYQKAWAEAVTAEVVREGWDGVLADNDFSSLRYYSSAVLKGTADAAATDRQIREGLDRFLQIAGDSLAQAGKMLIPNVSESHLTPGRWSAHSRYSGAMEENFGLRESTGGGELLTFRGNEFKELRAQAALGESWLLLVTRTHSLREERVGYATAALLAGPYTCWHGASTQTYEDPDWSAYQDSGLGEAVETANQLANGVWTRTFTNGWVAVNPTAKTVKVTPPPGMTTIEGTPVSGAVELPGADAAVLVKAPAPATTPEPTTTTTTAQPTTSTTTPTTAPSPTTPTTTTTTGTTTTTPTATPPPPPPAPTG</sequence>
<dbReference type="Proteomes" id="UP001500416">
    <property type="component" value="Unassembled WGS sequence"/>
</dbReference>
<feature type="region of interest" description="Disordered" evidence="1">
    <location>
        <begin position="432"/>
        <end position="491"/>
    </location>
</feature>
<evidence type="ECO:0000256" key="1">
    <source>
        <dbReference type="SAM" id="MobiDB-lite"/>
    </source>
</evidence>